<name>A0AAV7JQH5_9METZ</name>
<proteinExistence type="inferred from homology"/>
<dbReference type="InterPro" id="IPR042266">
    <property type="entry name" value="PPPDE_sf"/>
</dbReference>
<accession>A0AAV7JQH5</accession>
<dbReference type="Proteomes" id="UP001165289">
    <property type="component" value="Unassembled WGS sequence"/>
</dbReference>
<organism evidence="5 6">
    <name type="scientific">Oopsacas minuta</name>
    <dbReference type="NCBI Taxonomy" id="111878"/>
    <lineage>
        <taxon>Eukaryota</taxon>
        <taxon>Metazoa</taxon>
        <taxon>Porifera</taxon>
        <taxon>Hexactinellida</taxon>
        <taxon>Hexasterophora</taxon>
        <taxon>Lyssacinosida</taxon>
        <taxon>Leucopsacidae</taxon>
        <taxon>Oopsacas</taxon>
    </lineage>
</organism>
<comment type="similarity">
    <text evidence="1">Belongs to the DeSI family.</text>
</comment>
<reference evidence="5 6" key="1">
    <citation type="journal article" date="2023" name="BMC Biol.">
        <title>The compact genome of the sponge Oopsacas minuta (Hexactinellida) is lacking key metazoan core genes.</title>
        <authorList>
            <person name="Santini S."/>
            <person name="Schenkelaars Q."/>
            <person name="Jourda C."/>
            <person name="Duchesne M."/>
            <person name="Belahbib H."/>
            <person name="Rocher C."/>
            <person name="Selva M."/>
            <person name="Riesgo A."/>
            <person name="Vervoort M."/>
            <person name="Leys S.P."/>
            <person name="Kodjabachian L."/>
            <person name="Le Bivic A."/>
            <person name="Borchiellini C."/>
            <person name="Claverie J.M."/>
            <person name="Renard E."/>
        </authorList>
    </citation>
    <scope>NUCLEOTIDE SEQUENCE [LARGE SCALE GENOMIC DNA]</scope>
    <source>
        <strain evidence="5">SPO-2</strain>
    </source>
</reference>
<dbReference type="GO" id="GO:0070646">
    <property type="term" value="P:protein modification by small protein removal"/>
    <property type="evidence" value="ECO:0007669"/>
    <property type="project" value="TreeGrafter"/>
</dbReference>
<dbReference type="Gene3D" id="3.90.1720.30">
    <property type="entry name" value="PPPDE domains"/>
    <property type="match status" value="1"/>
</dbReference>
<evidence type="ECO:0000256" key="3">
    <source>
        <dbReference type="ARBA" id="ARBA00022801"/>
    </source>
</evidence>
<dbReference type="EMBL" id="JAKMXF010000310">
    <property type="protein sequence ID" value="KAI6650570.1"/>
    <property type="molecule type" value="Genomic_DNA"/>
</dbReference>
<evidence type="ECO:0000256" key="1">
    <source>
        <dbReference type="ARBA" id="ARBA00008140"/>
    </source>
</evidence>
<protein>
    <submittedName>
        <fullName evidence="5">Desumoylating isopeptidase 1</fullName>
    </submittedName>
</protein>
<dbReference type="PROSITE" id="PS51858">
    <property type="entry name" value="PPPDE"/>
    <property type="match status" value="1"/>
</dbReference>
<dbReference type="PANTHER" id="PTHR12378">
    <property type="entry name" value="DESUMOYLATING ISOPEPTIDASE"/>
    <property type="match status" value="1"/>
</dbReference>
<dbReference type="PANTHER" id="PTHR12378:SF7">
    <property type="entry name" value="DESUMOYLATING ISOPEPTIDASE 1"/>
    <property type="match status" value="1"/>
</dbReference>
<evidence type="ECO:0000256" key="2">
    <source>
        <dbReference type="ARBA" id="ARBA00022670"/>
    </source>
</evidence>
<sequence>MNGYSVKLYVYDLSGGLASQLSQSFIGKQIDGIWHTAVVVYGQEYFYGSGGICSCPPGTTMMGPPLRIENMGTTHIPPATFKEFLNEISPDYHTSQYNVMTNNCNNFTNVLLQFLTGDYTPDYILNLPQDVLATPLGQMLLPTIEQMTTQAQSQLPGMSGAMGVMYSVNEYAIPDVIEQTTVRDPVLGAPADVSVKKTVIMNEDEDLD</sequence>
<feature type="domain" description="PPPDE" evidence="4">
    <location>
        <begin position="4"/>
        <end position="145"/>
    </location>
</feature>
<evidence type="ECO:0000259" key="4">
    <source>
        <dbReference type="PROSITE" id="PS51858"/>
    </source>
</evidence>
<dbReference type="SMART" id="SM01179">
    <property type="entry name" value="DUF862"/>
    <property type="match status" value="1"/>
</dbReference>
<dbReference type="Pfam" id="PF05903">
    <property type="entry name" value="Peptidase_C97"/>
    <property type="match status" value="1"/>
</dbReference>
<keyword evidence="3" id="KW-0378">Hydrolase</keyword>
<keyword evidence="6" id="KW-1185">Reference proteome</keyword>
<evidence type="ECO:0000313" key="5">
    <source>
        <dbReference type="EMBL" id="KAI6650570.1"/>
    </source>
</evidence>
<comment type="caution">
    <text evidence="5">The sequence shown here is derived from an EMBL/GenBank/DDBJ whole genome shotgun (WGS) entry which is preliminary data.</text>
</comment>
<dbReference type="GO" id="GO:0008233">
    <property type="term" value="F:peptidase activity"/>
    <property type="evidence" value="ECO:0007669"/>
    <property type="project" value="UniProtKB-KW"/>
</dbReference>
<gene>
    <name evidence="5" type="ORF">LOD99_7620</name>
</gene>
<dbReference type="GO" id="GO:0006508">
    <property type="term" value="P:proteolysis"/>
    <property type="evidence" value="ECO:0007669"/>
    <property type="project" value="UniProtKB-KW"/>
</dbReference>
<dbReference type="InterPro" id="IPR008580">
    <property type="entry name" value="PPPDE_dom"/>
</dbReference>
<keyword evidence="2" id="KW-0645">Protease</keyword>
<evidence type="ECO:0000313" key="6">
    <source>
        <dbReference type="Proteomes" id="UP001165289"/>
    </source>
</evidence>
<dbReference type="AlphaFoldDB" id="A0AAV7JQH5"/>